<keyword evidence="2" id="KW-1185">Reference proteome</keyword>
<sequence>MKNLTLRFISWLNNIEKKLLKQGEPEYNMPKDTISDATIVDFERIPGKYYPELDDYKDKYIYRHMDPSNRKKPKSSPLRSFPKKEVYKCFGWQLHPYDIEKLASYIVANPRLSFVINQSAIAGATEADILILTSGSGKYHIDSFLCDLDTSEKLVIIASVRDLDSVKQDITHRIDAHFNKLHPFSQLDFNNLIDETIDTALAMQTETESKSEKLSEKFSL</sequence>
<organism evidence="1 2">
    <name type="scientific">Sphingobacterium yanglingense</name>
    <dbReference type="NCBI Taxonomy" id="1437280"/>
    <lineage>
        <taxon>Bacteria</taxon>
        <taxon>Pseudomonadati</taxon>
        <taxon>Bacteroidota</taxon>
        <taxon>Sphingobacteriia</taxon>
        <taxon>Sphingobacteriales</taxon>
        <taxon>Sphingobacteriaceae</taxon>
        <taxon>Sphingobacterium</taxon>
    </lineage>
</organism>
<proteinExistence type="predicted"/>
<dbReference type="Proteomes" id="UP000295292">
    <property type="component" value="Unassembled WGS sequence"/>
</dbReference>
<name>A0A4R6W874_9SPHI</name>
<dbReference type="OrthoDB" id="709483at2"/>
<dbReference type="RefSeq" id="WP_133586637.1">
    <property type="nucleotide sequence ID" value="NZ_SNYV01000019.1"/>
</dbReference>
<dbReference type="EMBL" id="SNYV01000019">
    <property type="protein sequence ID" value="TDQ73462.1"/>
    <property type="molecule type" value="Genomic_DNA"/>
</dbReference>
<gene>
    <name evidence="1" type="ORF">CLV99_4514</name>
</gene>
<evidence type="ECO:0000313" key="1">
    <source>
        <dbReference type="EMBL" id="TDQ73462.1"/>
    </source>
</evidence>
<comment type="caution">
    <text evidence="1">The sequence shown here is derived from an EMBL/GenBank/DDBJ whole genome shotgun (WGS) entry which is preliminary data.</text>
</comment>
<accession>A0A4R6W874</accession>
<reference evidence="1 2" key="1">
    <citation type="submission" date="2019-03" db="EMBL/GenBank/DDBJ databases">
        <title>Genomic Encyclopedia of Archaeal and Bacterial Type Strains, Phase II (KMG-II): from individual species to whole genera.</title>
        <authorList>
            <person name="Goeker M."/>
        </authorList>
    </citation>
    <scope>NUCLEOTIDE SEQUENCE [LARGE SCALE GENOMIC DNA]</scope>
    <source>
        <strain evidence="1 2">DSM 28353</strain>
    </source>
</reference>
<evidence type="ECO:0000313" key="2">
    <source>
        <dbReference type="Proteomes" id="UP000295292"/>
    </source>
</evidence>
<dbReference type="AlphaFoldDB" id="A0A4R6W874"/>
<protein>
    <submittedName>
        <fullName evidence="1">Uncharacterized protein</fullName>
    </submittedName>
</protein>